<dbReference type="InterPro" id="IPR016683">
    <property type="entry name" value="Glyco_trans_28_RedA_prd"/>
</dbReference>
<dbReference type="InterPro" id="IPR007235">
    <property type="entry name" value="Glyco_trans_28_C"/>
</dbReference>
<dbReference type="EMBL" id="PVWJ01000003">
    <property type="protein sequence ID" value="PSB05134.1"/>
    <property type="molecule type" value="Genomic_DNA"/>
</dbReference>
<dbReference type="Gene3D" id="3.40.50.2000">
    <property type="entry name" value="Glycogen Phosphorylase B"/>
    <property type="match status" value="1"/>
</dbReference>
<dbReference type="AlphaFoldDB" id="A0A2T1CA69"/>
<organism evidence="2 3">
    <name type="scientific">Merismopedia glauca CCAP 1448/3</name>
    <dbReference type="NCBI Taxonomy" id="1296344"/>
    <lineage>
        <taxon>Bacteria</taxon>
        <taxon>Bacillati</taxon>
        <taxon>Cyanobacteriota</taxon>
        <taxon>Cyanophyceae</taxon>
        <taxon>Synechococcales</taxon>
        <taxon>Merismopediaceae</taxon>
        <taxon>Merismopedia</taxon>
    </lineage>
</organism>
<name>A0A2T1CA69_9CYAN</name>
<evidence type="ECO:0000313" key="2">
    <source>
        <dbReference type="EMBL" id="PSB05134.1"/>
    </source>
</evidence>
<evidence type="ECO:0000313" key="3">
    <source>
        <dbReference type="Proteomes" id="UP000238762"/>
    </source>
</evidence>
<dbReference type="SUPFAM" id="SSF53756">
    <property type="entry name" value="UDP-Glycosyltransferase/glycogen phosphorylase"/>
    <property type="match status" value="1"/>
</dbReference>
<comment type="caution">
    <text evidence="2">The sequence shown here is derived from an EMBL/GenBank/DDBJ whole genome shotgun (WGS) entry which is preliminary data.</text>
</comment>
<feature type="domain" description="Glycosyl transferase family 28 C-terminal" evidence="1">
    <location>
        <begin position="246"/>
        <end position="373"/>
    </location>
</feature>
<keyword evidence="3" id="KW-1185">Reference proteome</keyword>
<protein>
    <submittedName>
        <fullName evidence="2">Glycosyltransferase</fullName>
    </submittedName>
</protein>
<dbReference type="PIRSF" id="PIRSF017085">
    <property type="entry name" value="Glycosyltransf_RedA_prd"/>
    <property type="match status" value="1"/>
</dbReference>
<evidence type="ECO:0000259" key="1">
    <source>
        <dbReference type="Pfam" id="PF04101"/>
    </source>
</evidence>
<dbReference type="PANTHER" id="PTHR21015:SF28">
    <property type="entry name" value="SLL1722 PROTEIN"/>
    <property type="match status" value="1"/>
</dbReference>
<dbReference type="Pfam" id="PF04101">
    <property type="entry name" value="Glyco_tran_28_C"/>
    <property type="match status" value="1"/>
</dbReference>
<gene>
    <name evidence="2" type="ORF">C7B64_00990</name>
</gene>
<keyword evidence="2" id="KW-0808">Transferase</keyword>
<accession>A0A2T1CA69</accession>
<reference evidence="2 3" key="2">
    <citation type="submission" date="2018-03" db="EMBL/GenBank/DDBJ databases">
        <title>The ancient ancestry and fast evolution of plastids.</title>
        <authorList>
            <person name="Moore K.R."/>
            <person name="Magnabosco C."/>
            <person name="Momper L."/>
            <person name="Gold D.A."/>
            <person name="Bosak T."/>
            <person name="Fournier G.P."/>
        </authorList>
    </citation>
    <scope>NUCLEOTIDE SEQUENCE [LARGE SCALE GENOMIC DNA]</scope>
    <source>
        <strain evidence="2 3">CCAP 1448/3</strain>
    </source>
</reference>
<reference evidence="2 3" key="1">
    <citation type="submission" date="2018-02" db="EMBL/GenBank/DDBJ databases">
        <authorList>
            <person name="Cohen D.B."/>
            <person name="Kent A.D."/>
        </authorList>
    </citation>
    <scope>NUCLEOTIDE SEQUENCE [LARGE SCALE GENOMIC DNA]</scope>
    <source>
        <strain evidence="2 3">CCAP 1448/3</strain>
    </source>
</reference>
<dbReference type="GO" id="GO:0016758">
    <property type="term" value="F:hexosyltransferase activity"/>
    <property type="evidence" value="ECO:0007669"/>
    <property type="project" value="InterPro"/>
</dbReference>
<dbReference type="Proteomes" id="UP000238762">
    <property type="component" value="Unassembled WGS sequence"/>
</dbReference>
<proteinExistence type="predicted"/>
<dbReference type="PANTHER" id="PTHR21015">
    <property type="entry name" value="UDP-N-ACETYLGLUCOSAMINE--N-ACETYLMURAMYL-(PENTAPEPTIDE) PYROPHOSPHORYL-UNDECAPRENOL N-ACETYLGLUCOSAMINE TRANSFERASE 1"/>
    <property type="match status" value="1"/>
</dbReference>
<sequence>MDKQQLPPLCDKFQLSTSHKLRIAVYSHDTMGLGHKRRNLLISQTLGASALDADILMISGMSEANNFSMFPGVDCLTLPALHKNSNGEYRSRRLDISISEIINLRSQVIRTTVESFTPDVLIVDNVPRGVMGELDSTLEYLHDRGQTYCILGLRDILDEPSAVRLDWQRRHNDLVIQDYYDAVWVYGDPSVYDSVKEYNFAPETNAKLHYMGYLDQTARLKFVEAASKRALESLNLPSERLILCSVGGGQDGAELAEVFAKTKFPSHTYGVLLTGPFMPPAVRQRLQEQADRRLDLSVLEYFPEPTLLIERADRVIAMGGYNTTCEILSFQKQALIVPRIKPRKEQLVRAERLQAMGLVDMLHPDRLSVETLSGWLKQPDKLPKARDRVNLDGLTRIPEFLAQNIAVTHSYI</sequence>